<accession>A0AAQ3WY32</accession>
<evidence type="ECO:0000313" key="2">
    <source>
        <dbReference type="EMBL" id="WVZ77336.1"/>
    </source>
</evidence>
<dbReference type="PROSITE" id="PS50181">
    <property type="entry name" value="FBOX"/>
    <property type="match status" value="1"/>
</dbReference>
<dbReference type="Proteomes" id="UP001341281">
    <property type="component" value="Chromosome 05"/>
</dbReference>
<dbReference type="Pfam" id="PF12937">
    <property type="entry name" value="F-box-like"/>
    <property type="match status" value="1"/>
</dbReference>
<dbReference type="PANTHER" id="PTHR34591">
    <property type="entry name" value="OS03G0653100 PROTEIN-RELATED"/>
    <property type="match status" value="1"/>
</dbReference>
<dbReference type="InterPro" id="IPR001810">
    <property type="entry name" value="F-box_dom"/>
</dbReference>
<evidence type="ECO:0000259" key="1">
    <source>
        <dbReference type="PROSITE" id="PS50181"/>
    </source>
</evidence>
<dbReference type="InterPro" id="IPR036047">
    <property type="entry name" value="F-box-like_dom_sf"/>
</dbReference>
<organism evidence="2 3">
    <name type="scientific">Paspalum notatum var. saurae</name>
    <dbReference type="NCBI Taxonomy" id="547442"/>
    <lineage>
        <taxon>Eukaryota</taxon>
        <taxon>Viridiplantae</taxon>
        <taxon>Streptophyta</taxon>
        <taxon>Embryophyta</taxon>
        <taxon>Tracheophyta</taxon>
        <taxon>Spermatophyta</taxon>
        <taxon>Magnoliopsida</taxon>
        <taxon>Liliopsida</taxon>
        <taxon>Poales</taxon>
        <taxon>Poaceae</taxon>
        <taxon>PACMAD clade</taxon>
        <taxon>Panicoideae</taxon>
        <taxon>Andropogonodae</taxon>
        <taxon>Paspaleae</taxon>
        <taxon>Paspalinae</taxon>
        <taxon>Paspalum</taxon>
    </lineage>
</organism>
<dbReference type="Gene3D" id="1.20.1280.50">
    <property type="match status" value="1"/>
</dbReference>
<evidence type="ECO:0000313" key="3">
    <source>
        <dbReference type="Proteomes" id="UP001341281"/>
    </source>
</evidence>
<reference evidence="2 3" key="1">
    <citation type="submission" date="2024-02" db="EMBL/GenBank/DDBJ databases">
        <title>High-quality chromosome-scale genome assembly of Pensacola bahiagrass (Paspalum notatum Flugge var. saurae).</title>
        <authorList>
            <person name="Vega J.M."/>
            <person name="Podio M."/>
            <person name="Orjuela J."/>
            <person name="Siena L.A."/>
            <person name="Pessino S.C."/>
            <person name="Combes M.C."/>
            <person name="Mariac C."/>
            <person name="Albertini E."/>
            <person name="Pupilli F."/>
            <person name="Ortiz J.P.A."/>
            <person name="Leblanc O."/>
        </authorList>
    </citation>
    <scope>NUCLEOTIDE SEQUENCE [LARGE SCALE GENOMIC DNA]</scope>
    <source>
        <strain evidence="2">R1</strain>
        <tissue evidence="2">Leaf</tissue>
    </source>
</reference>
<dbReference type="SMART" id="SM00256">
    <property type="entry name" value="FBOX"/>
    <property type="match status" value="1"/>
</dbReference>
<feature type="domain" description="F-box" evidence="1">
    <location>
        <begin position="3"/>
        <end position="50"/>
    </location>
</feature>
<dbReference type="SUPFAM" id="SSF81383">
    <property type="entry name" value="F-box domain"/>
    <property type="match status" value="1"/>
</dbReference>
<protein>
    <recommendedName>
        <fullName evidence="1">F-box domain-containing protein</fullName>
    </recommendedName>
</protein>
<name>A0AAQ3WY32_PASNO</name>
<proteinExistence type="predicted"/>
<keyword evidence="3" id="KW-1185">Reference proteome</keyword>
<dbReference type="EMBL" id="CP144749">
    <property type="protein sequence ID" value="WVZ77336.1"/>
    <property type="molecule type" value="Genomic_DNA"/>
</dbReference>
<gene>
    <name evidence="2" type="ORF">U9M48_025215</name>
</gene>
<dbReference type="AlphaFoldDB" id="A0AAQ3WY32"/>
<sequence>MAVDMLAQLPDDVLAVVLGLTALRDLAVSRSVCKAWRAVVDDNRSLHSELLPLSLAGLLITYQGRDITEFFARPSTTTTGGSGKRDFLVDGSEIGSWSEVQNHCNGLLLTERYDDHAYVINPATGWRAPVPLLPKQKQQQRHYRDEWYLAYDPSVSQHYQILSIPCFFGYERCRRCCPDVDPVAEKS</sequence>